<sequence>MNLNNEQYSVPNAKRACTTPSLRPEMPMPTPSKAIIKARTCVDISAVPSKCIQAALDACLHTTGFRGFSIHRETHTMSVGMTSLDAVGRLQMLKQIVPPDGKRTPVQAYLASDVDLRRYVVAGVDPREDLDTLRKELFCPQHTIVASRHMGKSSTCLVTAQGPLTPPEKMYYYGCILRARPFKSAVIFCYGCYKKGT</sequence>
<accession>A0ACB8DFL2</accession>
<name>A0ACB8DFL2_DERSI</name>
<protein>
    <submittedName>
        <fullName evidence="1">Uncharacterized protein</fullName>
    </submittedName>
</protein>
<evidence type="ECO:0000313" key="1">
    <source>
        <dbReference type="EMBL" id="KAH7966757.1"/>
    </source>
</evidence>
<dbReference type="EMBL" id="CM023471">
    <property type="protein sequence ID" value="KAH7966757.1"/>
    <property type="molecule type" value="Genomic_DNA"/>
</dbReference>
<keyword evidence="2" id="KW-1185">Reference proteome</keyword>
<evidence type="ECO:0000313" key="2">
    <source>
        <dbReference type="Proteomes" id="UP000821865"/>
    </source>
</evidence>
<organism evidence="1 2">
    <name type="scientific">Dermacentor silvarum</name>
    <name type="common">Tick</name>
    <dbReference type="NCBI Taxonomy" id="543639"/>
    <lineage>
        <taxon>Eukaryota</taxon>
        <taxon>Metazoa</taxon>
        <taxon>Ecdysozoa</taxon>
        <taxon>Arthropoda</taxon>
        <taxon>Chelicerata</taxon>
        <taxon>Arachnida</taxon>
        <taxon>Acari</taxon>
        <taxon>Parasitiformes</taxon>
        <taxon>Ixodida</taxon>
        <taxon>Ixodoidea</taxon>
        <taxon>Ixodidae</taxon>
        <taxon>Rhipicephalinae</taxon>
        <taxon>Dermacentor</taxon>
    </lineage>
</organism>
<comment type="caution">
    <text evidence="1">The sequence shown here is derived from an EMBL/GenBank/DDBJ whole genome shotgun (WGS) entry which is preliminary data.</text>
</comment>
<reference evidence="1" key="1">
    <citation type="submission" date="2020-05" db="EMBL/GenBank/DDBJ databases">
        <title>Large-scale comparative analyses of tick genomes elucidate their genetic diversity and vector capacities.</title>
        <authorList>
            <person name="Jia N."/>
            <person name="Wang J."/>
            <person name="Shi W."/>
            <person name="Du L."/>
            <person name="Sun Y."/>
            <person name="Zhan W."/>
            <person name="Jiang J."/>
            <person name="Wang Q."/>
            <person name="Zhang B."/>
            <person name="Ji P."/>
            <person name="Sakyi L.B."/>
            <person name="Cui X."/>
            <person name="Yuan T."/>
            <person name="Jiang B."/>
            <person name="Yang W."/>
            <person name="Lam T.T.-Y."/>
            <person name="Chang Q."/>
            <person name="Ding S."/>
            <person name="Wang X."/>
            <person name="Zhu J."/>
            <person name="Ruan X."/>
            <person name="Zhao L."/>
            <person name="Wei J."/>
            <person name="Que T."/>
            <person name="Du C."/>
            <person name="Cheng J."/>
            <person name="Dai P."/>
            <person name="Han X."/>
            <person name="Huang E."/>
            <person name="Gao Y."/>
            <person name="Liu J."/>
            <person name="Shao H."/>
            <person name="Ye R."/>
            <person name="Li L."/>
            <person name="Wei W."/>
            <person name="Wang X."/>
            <person name="Wang C."/>
            <person name="Yang T."/>
            <person name="Huo Q."/>
            <person name="Li W."/>
            <person name="Guo W."/>
            <person name="Chen H."/>
            <person name="Zhou L."/>
            <person name="Ni X."/>
            <person name="Tian J."/>
            <person name="Zhou Y."/>
            <person name="Sheng Y."/>
            <person name="Liu T."/>
            <person name="Pan Y."/>
            <person name="Xia L."/>
            <person name="Li J."/>
            <person name="Zhao F."/>
            <person name="Cao W."/>
        </authorList>
    </citation>
    <scope>NUCLEOTIDE SEQUENCE</scope>
    <source>
        <strain evidence="1">Dsil-2018</strain>
    </source>
</reference>
<gene>
    <name evidence="1" type="ORF">HPB49_019235</name>
</gene>
<dbReference type="Proteomes" id="UP000821865">
    <property type="component" value="Chromosome 2"/>
</dbReference>
<proteinExistence type="predicted"/>